<sequence length="442" mass="49153">SATSHLDGLRGLAAILVFIQHLVGQFDLNVHERGFGENGNYYFASLPFIRLIFSGGSAAVTIFFVLSGYVLAKTPLTALRDSKQSMLNKSLLSSVVRRPFRLYLPVIAITGLTAVLVQFPTIMPSVAFATALPSLEEQLSRWCGQTIKYLWPFQAHGPFYPYSQVIWTIPEELKGSLLIYFCIWVYSWAFHRKAPKVVVPILFAAAVVLLLAFGKWDNACFLAGMAVCYWDVFWHKEGDILPLSVTDGPSVNGKRAVRKYRDYAMIVVSLYLLSQPARSGDPISSSQAPGYKTLHSFIPSTYSEWNYYRYWHSYGSILLLWGLLSLEATSPIRAFLASRPLLYLGRISFMLYLVHIPIFGALAGRVGAMFGNIGLGSPPSFWNERLWIPDIGPAGCSSRFIASVAVLLPICIGVAELSTRYIDRPSITVGKRLAQRLGLEAK</sequence>
<proteinExistence type="predicted"/>
<evidence type="ECO:0000313" key="4">
    <source>
        <dbReference type="Proteomes" id="UP000799436"/>
    </source>
</evidence>
<dbReference type="Pfam" id="PF01757">
    <property type="entry name" value="Acyl_transf_3"/>
    <property type="match status" value="1"/>
</dbReference>
<keyword evidence="4" id="KW-1185">Reference proteome</keyword>
<evidence type="ECO:0000313" key="3">
    <source>
        <dbReference type="EMBL" id="KAF2765834.1"/>
    </source>
</evidence>
<feature type="transmembrane region" description="Helical" evidence="1">
    <location>
        <begin position="102"/>
        <end position="123"/>
    </location>
</feature>
<dbReference type="AlphaFoldDB" id="A0A6G1L0R8"/>
<keyword evidence="1" id="KW-0812">Transmembrane</keyword>
<feature type="non-terminal residue" evidence="3">
    <location>
        <position position="1"/>
    </location>
</feature>
<dbReference type="EMBL" id="ML995883">
    <property type="protein sequence ID" value="KAF2765834.1"/>
    <property type="molecule type" value="Genomic_DNA"/>
</dbReference>
<evidence type="ECO:0000259" key="2">
    <source>
        <dbReference type="Pfam" id="PF01757"/>
    </source>
</evidence>
<feature type="non-terminal residue" evidence="3">
    <location>
        <position position="442"/>
    </location>
</feature>
<feature type="transmembrane region" description="Helical" evidence="1">
    <location>
        <begin position="310"/>
        <end position="328"/>
    </location>
</feature>
<feature type="transmembrane region" description="Helical" evidence="1">
    <location>
        <begin position="349"/>
        <end position="371"/>
    </location>
</feature>
<keyword evidence="1" id="KW-1133">Transmembrane helix</keyword>
<dbReference type="InterPro" id="IPR002656">
    <property type="entry name" value="Acyl_transf_3_dom"/>
</dbReference>
<evidence type="ECO:0000256" key="1">
    <source>
        <dbReference type="SAM" id="Phobius"/>
    </source>
</evidence>
<dbReference type="GO" id="GO:0016747">
    <property type="term" value="F:acyltransferase activity, transferring groups other than amino-acyl groups"/>
    <property type="evidence" value="ECO:0007669"/>
    <property type="project" value="InterPro"/>
</dbReference>
<name>A0A6G1L0R8_9PEZI</name>
<dbReference type="OrthoDB" id="5405781at2759"/>
<dbReference type="PANTHER" id="PTHR23028:SF134">
    <property type="entry name" value="PUTATIVE (AFU_ORTHOLOGUE AFUA_4G08520)-RELATED"/>
    <property type="match status" value="1"/>
</dbReference>
<accession>A0A6G1L0R8</accession>
<feature type="domain" description="Acyltransferase 3" evidence="2">
    <location>
        <begin position="6"/>
        <end position="368"/>
    </location>
</feature>
<dbReference type="PANTHER" id="PTHR23028">
    <property type="entry name" value="ACETYLTRANSFERASE"/>
    <property type="match status" value="1"/>
</dbReference>
<reference evidence="3" key="1">
    <citation type="journal article" date="2020" name="Stud. Mycol.">
        <title>101 Dothideomycetes genomes: a test case for predicting lifestyles and emergence of pathogens.</title>
        <authorList>
            <person name="Haridas S."/>
            <person name="Albert R."/>
            <person name="Binder M."/>
            <person name="Bloem J."/>
            <person name="Labutti K."/>
            <person name="Salamov A."/>
            <person name="Andreopoulos B."/>
            <person name="Baker S."/>
            <person name="Barry K."/>
            <person name="Bills G."/>
            <person name="Bluhm B."/>
            <person name="Cannon C."/>
            <person name="Castanera R."/>
            <person name="Culley D."/>
            <person name="Daum C."/>
            <person name="Ezra D."/>
            <person name="Gonzalez J."/>
            <person name="Henrissat B."/>
            <person name="Kuo A."/>
            <person name="Liang C."/>
            <person name="Lipzen A."/>
            <person name="Lutzoni F."/>
            <person name="Magnuson J."/>
            <person name="Mondo S."/>
            <person name="Nolan M."/>
            <person name="Ohm R."/>
            <person name="Pangilinan J."/>
            <person name="Park H.-J."/>
            <person name="Ramirez L."/>
            <person name="Alfaro M."/>
            <person name="Sun H."/>
            <person name="Tritt A."/>
            <person name="Yoshinaga Y."/>
            <person name="Zwiers L.-H."/>
            <person name="Turgeon B."/>
            <person name="Goodwin S."/>
            <person name="Spatafora J."/>
            <person name="Crous P."/>
            <person name="Grigoriev I."/>
        </authorList>
    </citation>
    <scope>NUCLEOTIDE SEQUENCE</scope>
    <source>
        <strain evidence="3">CBS 116005</strain>
    </source>
</reference>
<feature type="transmembrane region" description="Helical" evidence="1">
    <location>
        <begin position="391"/>
        <end position="415"/>
    </location>
</feature>
<feature type="transmembrane region" description="Helical" evidence="1">
    <location>
        <begin position="48"/>
        <end position="72"/>
    </location>
</feature>
<organism evidence="3 4">
    <name type="scientific">Teratosphaeria nubilosa</name>
    <dbReference type="NCBI Taxonomy" id="161662"/>
    <lineage>
        <taxon>Eukaryota</taxon>
        <taxon>Fungi</taxon>
        <taxon>Dikarya</taxon>
        <taxon>Ascomycota</taxon>
        <taxon>Pezizomycotina</taxon>
        <taxon>Dothideomycetes</taxon>
        <taxon>Dothideomycetidae</taxon>
        <taxon>Mycosphaerellales</taxon>
        <taxon>Teratosphaeriaceae</taxon>
        <taxon>Teratosphaeria</taxon>
    </lineage>
</organism>
<gene>
    <name evidence="3" type="ORF">EJ03DRAFT_262754</name>
</gene>
<keyword evidence="1" id="KW-0472">Membrane</keyword>
<protein>
    <recommendedName>
        <fullName evidence="2">Acyltransferase 3 domain-containing protein</fullName>
    </recommendedName>
</protein>
<feature type="transmembrane region" description="Helical" evidence="1">
    <location>
        <begin position="197"/>
        <end position="216"/>
    </location>
</feature>
<dbReference type="InterPro" id="IPR050879">
    <property type="entry name" value="Acyltransferase_3"/>
</dbReference>
<dbReference type="Proteomes" id="UP000799436">
    <property type="component" value="Unassembled WGS sequence"/>
</dbReference>
<feature type="transmembrane region" description="Helical" evidence="1">
    <location>
        <begin position="173"/>
        <end position="190"/>
    </location>
</feature>